<organism evidence="4 5">
    <name type="scientific">Nocardia rhizosphaerihabitans</name>
    <dbReference type="NCBI Taxonomy" id="1691570"/>
    <lineage>
        <taxon>Bacteria</taxon>
        <taxon>Bacillati</taxon>
        <taxon>Actinomycetota</taxon>
        <taxon>Actinomycetes</taxon>
        <taxon>Mycobacteriales</taxon>
        <taxon>Nocardiaceae</taxon>
        <taxon>Nocardia</taxon>
    </lineage>
</organism>
<accession>A0ABQ2KEI2</accession>
<keyword evidence="1 2" id="KW-0129">CBS domain</keyword>
<dbReference type="CDD" id="cd04623">
    <property type="entry name" value="CBS_pair_bac_euk"/>
    <property type="match status" value="1"/>
</dbReference>
<dbReference type="EMBL" id="BMNE01000003">
    <property type="protein sequence ID" value="GGN79870.1"/>
    <property type="molecule type" value="Genomic_DNA"/>
</dbReference>
<feature type="domain" description="CBS" evidence="3">
    <location>
        <begin position="87"/>
        <end position="142"/>
    </location>
</feature>
<feature type="domain" description="CBS" evidence="3">
    <location>
        <begin position="19"/>
        <end position="78"/>
    </location>
</feature>
<keyword evidence="5" id="KW-1185">Reference proteome</keyword>
<evidence type="ECO:0000313" key="4">
    <source>
        <dbReference type="EMBL" id="GGN79870.1"/>
    </source>
</evidence>
<dbReference type="PANTHER" id="PTHR43080">
    <property type="entry name" value="CBS DOMAIN-CONTAINING PROTEIN CBSX3, MITOCHONDRIAL"/>
    <property type="match status" value="1"/>
</dbReference>
<proteinExistence type="predicted"/>
<evidence type="ECO:0000256" key="1">
    <source>
        <dbReference type="ARBA" id="ARBA00023122"/>
    </source>
</evidence>
<evidence type="ECO:0000256" key="2">
    <source>
        <dbReference type="PROSITE-ProRule" id="PRU00703"/>
    </source>
</evidence>
<comment type="caution">
    <text evidence="4">The sequence shown here is derived from an EMBL/GenBank/DDBJ whole genome shotgun (WGS) entry which is preliminary data.</text>
</comment>
<dbReference type="SUPFAM" id="SSF54631">
    <property type="entry name" value="CBS-domain pair"/>
    <property type="match status" value="1"/>
</dbReference>
<evidence type="ECO:0000259" key="3">
    <source>
        <dbReference type="PROSITE" id="PS51371"/>
    </source>
</evidence>
<evidence type="ECO:0000313" key="5">
    <source>
        <dbReference type="Proteomes" id="UP000658127"/>
    </source>
</evidence>
<sequence length="155" mass="16953">MNIGADTGERHMRIADILRNKGTAVTTVPPQTTVRALLTVLAECNIGAVVVSPDGAAISGIVSERDVVRHLDRHGAPLLDRPVTEIMTDRVRTCGPDDHTSSLRADMTEHRIRHMPVVEDDRLVGIVSIGDVVKSEITELATERSHLVDYLQGKY</sequence>
<dbReference type="Proteomes" id="UP000658127">
    <property type="component" value="Unassembled WGS sequence"/>
</dbReference>
<dbReference type="PANTHER" id="PTHR43080:SF2">
    <property type="entry name" value="CBS DOMAIN-CONTAINING PROTEIN"/>
    <property type="match status" value="1"/>
</dbReference>
<dbReference type="InterPro" id="IPR051257">
    <property type="entry name" value="Diverse_CBS-Domain"/>
</dbReference>
<dbReference type="PROSITE" id="PS51371">
    <property type="entry name" value="CBS"/>
    <property type="match status" value="2"/>
</dbReference>
<gene>
    <name evidence="4" type="ORF">GCM10011610_28690</name>
</gene>
<reference evidence="5" key="1">
    <citation type="journal article" date="2019" name="Int. J. Syst. Evol. Microbiol.">
        <title>The Global Catalogue of Microorganisms (GCM) 10K type strain sequencing project: providing services to taxonomists for standard genome sequencing and annotation.</title>
        <authorList>
            <consortium name="The Broad Institute Genomics Platform"/>
            <consortium name="The Broad Institute Genome Sequencing Center for Infectious Disease"/>
            <person name="Wu L."/>
            <person name="Ma J."/>
        </authorList>
    </citation>
    <scope>NUCLEOTIDE SEQUENCE [LARGE SCALE GENOMIC DNA]</scope>
    <source>
        <strain evidence="5">CGMCC 4.7329</strain>
    </source>
</reference>
<dbReference type="Pfam" id="PF00571">
    <property type="entry name" value="CBS"/>
    <property type="match status" value="2"/>
</dbReference>
<dbReference type="InterPro" id="IPR044725">
    <property type="entry name" value="CBSX3_CBS_dom"/>
</dbReference>
<dbReference type="SMART" id="SM00116">
    <property type="entry name" value="CBS"/>
    <property type="match status" value="2"/>
</dbReference>
<dbReference type="InterPro" id="IPR000644">
    <property type="entry name" value="CBS_dom"/>
</dbReference>
<dbReference type="Gene3D" id="3.10.580.10">
    <property type="entry name" value="CBS-domain"/>
    <property type="match status" value="1"/>
</dbReference>
<dbReference type="InterPro" id="IPR046342">
    <property type="entry name" value="CBS_dom_sf"/>
</dbReference>
<protein>
    <submittedName>
        <fullName evidence="4">Signal transduction protein</fullName>
    </submittedName>
</protein>
<name>A0ABQ2KEI2_9NOCA</name>